<dbReference type="Pfam" id="PF00191">
    <property type="entry name" value="Annexin"/>
    <property type="match status" value="2"/>
</dbReference>
<dbReference type="PRINTS" id="PR00196">
    <property type="entry name" value="ANNEXIN"/>
</dbReference>
<evidence type="ECO:0000256" key="2">
    <source>
        <dbReference type="ARBA" id="ARBA00022737"/>
    </source>
</evidence>
<accession>A0AAN8WPV7</accession>
<protein>
    <recommendedName>
        <fullName evidence="6">Annexin</fullName>
    </recommendedName>
</protein>
<dbReference type="AlphaFoldDB" id="A0AAN8WPV7"/>
<dbReference type="SUPFAM" id="SSF47874">
    <property type="entry name" value="Annexin"/>
    <property type="match status" value="1"/>
</dbReference>
<dbReference type="InterPro" id="IPR018252">
    <property type="entry name" value="Annexin_repeat_CS"/>
</dbReference>
<keyword evidence="4 6" id="KW-0041">Annexin</keyword>
<feature type="non-terminal residue" evidence="7">
    <location>
        <position position="1"/>
    </location>
</feature>
<evidence type="ECO:0000256" key="1">
    <source>
        <dbReference type="ARBA" id="ARBA00007831"/>
    </source>
</evidence>
<evidence type="ECO:0000256" key="5">
    <source>
        <dbReference type="ARBA" id="ARBA00023302"/>
    </source>
</evidence>
<organism evidence="7 8">
    <name type="scientific">Halocaridina rubra</name>
    <name type="common">Hawaiian red shrimp</name>
    <dbReference type="NCBI Taxonomy" id="373956"/>
    <lineage>
        <taxon>Eukaryota</taxon>
        <taxon>Metazoa</taxon>
        <taxon>Ecdysozoa</taxon>
        <taxon>Arthropoda</taxon>
        <taxon>Crustacea</taxon>
        <taxon>Multicrustacea</taxon>
        <taxon>Malacostraca</taxon>
        <taxon>Eumalacostraca</taxon>
        <taxon>Eucarida</taxon>
        <taxon>Decapoda</taxon>
        <taxon>Pleocyemata</taxon>
        <taxon>Caridea</taxon>
        <taxon>Atyoidea</taxon>
        <taxon>Atyidae</taxon>
        <taxon>Halocaridina</taxon>
    </lineage>
</organism>
<evidence type="ECO:0000313" key="8">
    <source>
        <dbReference type="Proteomes" id="UP001381693"/>
    </source>
</evidence>
<dbReference type="GO" id="GO:0032509">
    <property type="term" value="P:endosome transport via multivesicular body sorting pathway"/>
    <property type="evidence" value="ECO:0007669"/>
    <property type="project" value="TreeGrafter"/>
</dbReference>
<dbReference type="PROSITE" id="PS00223">
    <property type="entry name" value="ANNEXIN_1"/>
    <property type="match status" value="1"/>
</dbReference>
<comment type="similarity">
    <text evidence="1 6">Belongs to the annexin family.</text>
</comment>
<dbReference type="PANTHER" id="PTHR10502">
    <property type="entry name" value="ANNEXIN"/>
    <property type="match status" value="1"/>
</dbReference>
<keyword evidence="5 6" id="KW-0111">Calcium/phospholipid-binding</keyword>
<keyword evidence="8" id="KW-1185">Reference proteome</keyword>
<dbReference type="SMART" id="SM00335">
    <property type="entry name" value="ANX"/>
    <property type="match status" value="2"/>
</dbReference>
<evidence type="ECO:0000256" key="4">
    <source>
        <dbReference type="ARBA" id="ARBA00023216"/>
    </source>
</evidence>
<dbReference type="Gene3D" id="1.10.220.10">
    <property type="entry name" value="Annexin"/>
    <property type="match status" value="2"/>
</dbReference>
<dbReference type="FunFam" id="1.10.220.10:FF:000002">
    <property type="entry name" value="Annexin"/>
    <property type="match status" value="1"/>
</dbReference>
<dbReference type="FunFam" id="1.10.220.10:FF:000001">
    <property type="entry name" value="Annexin"/>
    <property type="match status" value="1"/>
</dbReference>
<evidence type="ECO:0000256" key="6">
    <source>
        <dbReference type="RuleBase" id="RU003540"/>
    </source>
</evidence>
<keyword evidence="3 6" id="KW-0106">Calcium</keyword>
<dbReference type="Proteomes" id="UP001381693">
    <property type="component" value="Unassembled WGS sequence"/>
</dbReference>
<dbReference type="InterPro" id="IPR037104">
    <property type="entry name" value="Annexin_sf"/>
</dbReference>
<dbReference type="GO" id="GO:0005886">
    <property type="term" value="C:plasma membrane"/>
    <property type="evidence" value="ECO:0007669"/>
    <property type="project" value="TreeGrafter"/>
</dbReference>
<dbReference type="EMBL" id="JAXCGZ010015613">
    <property type="protein sequence ID" value="KAK7070002.1"/>
    <property type="molecule type" value="Genomic_DNA"/>
</dbReference>
<gene>
    <name evidence="7" type="ORF">SK128_028547</name>
</gene>
<dbReference type="InterPro" id="IPR001464">
    <property type="entry name" value="Annexin"/>
</dbReference>
<dbReference type="GO" id="GO:0001786">
    <property type="term" value="F:phosphatidylserine binding"/>
    <property type="evidence" value="ECO:0007669"/>
    <property type="project" value="TreeGrafter"/>
</dbReference>
<dbReference type="GO" id="GO:0005544">
    <property type="term" value="F:calcium-dependent phospholipid binding"/>
    <property type="evidence" value="ECO:0007669"/>
    <property type="project" value="UniProtKB-KW"/>
</dbReference>
<dbReference type="PROSITE" id="PS51897">
    <property type="entry name" value="ANNEXIN_2"/>
    <property type="match status" value="2"/>
</dbReference>
<dbReference type="GO" id="GO:0005737">
    <property type="term" value="C:cytoplasm"/>
    <property type="evidence" value="ECO:0007669"/>
    <property type="project" value="TreeGrafter"/>
</dbReference>
<dbReference type="GO" id="GO:0005509">
    <property type="term" value="F:calcium ion binding"/>
    <property type="evidence" value="ECO:0007669"/>
    <property type="project" value="InterPro"/>
</dbReference>
<dbReference type="GO" id="GO:0012506">
    <property type="term" value="C:vesicle membrane"/>
    <property type="evidence" value="ECO:0007669"/>
    <property type="project" value="TreeGrafter"/>
</dbReference>
<evidence type="ECO:0000256" key="3">
    <source>
        <dbReference type="ARBA" id="ARBA00022837"/>
    </source>
</evidence>
<dbReference type="PANTHER" id="PTHR10502:SF233">
    <property type="entry name" value="ANNEXIN B9"/>
    <property type="match status" value="1"/>
</dbReference>
<keyword evidence="2 6" id="KW-0677">Repeat</keyword>
<proteinExistence type="inferred from homology"/>
<comment type="caution">
    <text evidence="7">The sequence shown here is derived from an EMBL/GenBank/DDBJ whole genome shotgun (WGS) entry which is preliminary data.</text>
</comment>
<dbReference type="InterPro" id="IPR018502">
    <property type="entry name" value="Annexin_repeat"/>
</dbReference>
<comment type="domain">
    <text evidence="6">A pair of annexin repeats may form one binding site for calcium and phospholipid.</text>
</comment>
<evidence type="ECO:0000313" key="7">
    <source>
        <dbReference type="EMBL" id="KAK7070002.1"/>
    </source>
</evidence>
<sequence>YDQSLDDALESELSGPIRNLLRGLVAAGRDEDETRDAAKARKDAQDLYDAGVGMNNDTDESEFIRILNTRSYPQLHETFKAYEEISQDTIEGAIESEFNGDMKNGLMALVQRVNDPLAFYASRIFDAMDGAGTDDKTLIRILIARSERDLADIAVKYKELYDKDLIEAIKEDTSGDYGKLLVAIVKGT</sequence>
<reference evidence="7 8" key="1">
    <citation type="submission" date="2023-11" db="EMBL/GenBank/DDBJ databases">
        <title>Halocaridina rubra genome assembly.</title>
        <authorList>
            <person name="Smith C."/>
        </authorList>
    </citation>
    <scope>NUCLEOTIDE SEQUENCE [LARGE SCALE GENOMIC DNA]</scope>
    <source>
        <strain evidence="7">EP-1</strain>
        <tissue evidence="7">Whole</tissue>
    </source>
</reference>
<dbReference type="GO" id="GO:0005634">
    <property type="term" value="C:nucleus"/>
    <property type="evidence" value="ECO:0007669"/>
    <property type="project" value="TreeGrafter"/>
</dbReference>
<name>A0AAN8WPV7_HALRR</name>